<feature type="region of interest" description="Disordered" evidence="1">
    <location>
        <begin position="59"/>
        <end position="99"/>
    </location>
</feature>
<keyword evidence="3" id="KW-1185">Reference proteome</keyword>
<accession>A0ABW6WEJ8</accession>
<dbReference type="EMBL" id="JBIAZU010000003">
    <property type="protein sequence ID" value="MFF5291074.1"/>
    <property type="molecule type" value="Genomic_DNA"/>
</dbReference>
<evidence type="ECO:0000313" key="3">
    <source>
        <dbReference type="Proteomes" id="UP001602245"/>
    </source>
</evidence>
<organism evidence="2 3">
    <name type="scientific">Paractinoplanes globisporus</name>
    <dbReference type="NCBI Taxonomy" id="113565"/>
    <lineage>
        <taxon>Bacteria</taxon>
        <taxon>Bacillati</taxon>
        <taxon>Actinomycetota</taxon>
        <taxon>Actinomycetes</taxon>
        <taxon>Micromonosporales</taxon>
        <taxon>Micromonosporaceae</taxon>
        <taxon>Paractinoplanes</taxon>
    </lineage>
</organism>
<comment type="caution">
    <text evidence="2">The sequence shown here is derived from an EMBL/GenBank/DDBJ whole genome shotgun (WGS) entry which is preliminary data.</text>
</comment>
<dbReference type="Proteomes" id="UP001602245">
    <property type="component" value="Unassembled WGS sequence"/>
</dbReference>
<sequence length="99" mass="10628">MAGARRGRPAFHAAFADVPAPGWLGSGDDRRTVADRAGWDGAAVEVTSEPARRVAELRAATRPVRSPSQLIHGDLAGPPPRRSRRRGRLLHLPPPQPTT</sequence>
<proteinExistence type="predicted"/>
<evidence type="ECO:0000256" key="1">
    <source>
        <dbReference type="SAM" id="MobiDB-lite"/>
    </source>
</evidence>
<name>A0ABW6WEJ8_9ACTN</name>
<dbReference type="RefSeq" id="WP_020515721.1">
    <property type="nucleotide sequence ID" value="NZ_JBIAZU010000003.1"/>
</dbReference>
<gene>
    <name evidence="2" type="ORF">ACFY35_16660</name>
</gene>
<evidence type="ECO:0000313" key="2">
    <source>
        <dbReference type="EMBL" id="MFF5291074.1"/>
    </source>
</evidence>
<reference evidence="2 3" key="1">
    <citation type="submission" date="2024-10" db="EMBL/GenBank/DDBJ databases">
        <title>The Natural Products Discovery Center: Release of the First 8490 Sequenced Strains for Exploring Actinobacteria Biosynthetic Diversity.</title>
        <authorList>
            <person name="Kalkreuter E."/>
            <person name="Kautsar S.A."/>
            <person name="Yang D."/>
            <person name="Bader C.D."/>
            <person name="Teijaro C.N."/>
            <person name="Fluegel L."/>
            <person name="Davis C.M."/>
            <person name="Simpson J.R."/>
            <person name="Lauterbach L."/>
            <person name="Steele A.D."/>
            <person name="Gui C."/>
            <person name="Meng S."/>
            <person name="Li G."/>
            <person name="Viehrig K."/>
            <person name="Ye F."/>
            <person name="Su P."/>
            <person name="Kiefer A.F."/>
            <person name="Nichols A."/>
            <person name="Cepeda A.J."/>
            <person name="Yan W."/>
            <person name="Fan B."/>
            <person name="Jiang Y."/>
            <person name="Adhikari A."/>
            <person name="Zheng C.-J."/>
            <person name="Schuster L."/>
            <person name="Cowan T.M."/>
            <person name="Smanski M.J."/>
            <person name="Chevrette M.G."/>
            <person name="De Carvalho L.P.S."/>
            <person name="Shen B."/>
        </authorList>
    </citation>
    <scope>NUCLEOTIDE SEQUENCE [LARGE SCALE GENOMIC DNA]</scope>
    <source>
        <strain evidence="2 3">NPDC000087</strain>
    </source>
</reference>
<protein>
    <submittedName>
        <fullName evidence="2">Uncharacterized protein</fullName>
    </submittedName>
</protein>